<dbReference type="STRING" id="365046.Rta_04646"/>
<dbReference type="InterPro" id="IPR036390">
    <property type="entry name" value="WH_DNA-bd_sf"/>
</dbReference>
<dbReference type="HOGENOM" id="CLU_136716_3_2_4"/>
<dbReference type="eggNOG" id="ENOG5030VZ7">
    <property type="taxonomic scope" value="Bacteria"/>
</dbReference>
<name>F5Y633_RAMTT</name>
<dbReference type="RefSeq" id="WP_013899770.1">
    <property type="nucleotide sequence ID" value="NC_015677.1"/>
</dbReference>
<dbReference type="KEGG" id="rta:Rta_04646"/>
<protein>
    <recommendedName>
        <fullName evidence="3">DUF3253 domain-containing protein</fullName>
    </recommendedName>
</protein>
<evidence type="ECO:0008006" key="3">
    <source>
        <dbReference type="Google" id="ProtNLM"/>
    </source>
</evidence>
<dbReference type="SUPFAM" id="SSF46785">
    <property type="entry name" value="Winged helix' DNA-binding domain"/>
    <property type="match status" value="1"/>
</dbReference>
<dbReference type="AlphaFoldDB" id="F5Y633"/>
<organism evidence="1 2">
    <name type="scientific">Ramlibacter tataouinensis (strain ATCC BAA-407 / DSM 14655 / LMG 21543 / TTB310)</name>
    <dbReference type="NCBI Taxonomy" id="365046"/>
    <lineage>
        <taxon>Bacteria</taxon>
        <taxon>Pseudomonadati</taxon>
        <taxon>Pseudomonadota</taxon>
        <taxon>Betaproteobacteria</taxon>
        <taxon>Burkholderiales</taxon>
        <taxon>Comamonadaceae</taxon>
        <taxon>Ramlibacter</taxon>
    </lineage>
</organism>
<dbReference type="Pfam" id="PF11625">
    <property type="entry name" value="DUF3253"/>
    <property type="match status" value="1"/>
</dbReference>
<dbReference type="InterPro" id="IPR036388">
    <property type="entry name" value="WH-like_DNA-bd_sf"/>
</dbReference>
<accession>F5Y633</accession>
<reference evidence="2" key="1">
    <citation type="submission" date="2006-01" db="EMBL/GenBank/DDBJ databases">
        <title>Genome of the cyst-dividing bacterium Ramlibacter tataouinensis.</title>
        <authorList>
            <person name="Barakat M."/>
            <person name="Ortet P."/>
            <person name="De Luca G."/>
            <person name="Jourlin-Castelli C."/>
            <person name="Ansaldi M."/>
            <person name="Py B."/>
            <person name="Fichant G."/>
            <person name="Coutinho P."/>
            <person name="Voulhoux R."/>
            <person name="Bastien O."/>
            <person name="Roy S."/>
            <person name="Marechal E."/>
            <person name="Henrissat B."/>
            <person name="Quentin Y."/>
            <person name="Noirot P."/>
            <person name="Filloux A."/>
            <person name="Mejean V."/>
            <person name="DuBow M."/>
            <person name="Barras F."/>
            <person name="Heulin T."/>
        </authorList>
    </citation>
    <scope>NUCLEOTIDE SEQUENCE [LARGE SCALE GENOMIC DNA]</scope>
    <source>
        <strain evidence="2">ATCC BAA-407 / DSM 14655 / LMG 21543 / TTB310</strain>
    </source>
</reference>
<keyword evidence="2" id="KW-1185">Reference proteome</keyword>
<dbReference type="Proteomes" id="UP000008385">
    <property type="component" value="Chromosome"/>
</dbReference>
<dbReference type="Gene3D" id="1.10.10.10">
    <property type="entry name" value="Winged helix-like DNA-binding domain superfamily/Winged helix DNA-binding domain"/>
    <property type="match status" value="1"/>
</dbReference>
<evidence type="ECO:0000313" key="1">
    <source>
        <dbReference type="EMBL" id="AEG91537.1"/>
    </source>
</evidence>
<dbReference type="InterPro" id="IPR021660">
    <property type="entry name" value="DUF3253"/>
</dbReference>
<dbReference type="EMBL" id="CP000245">
    <property type="protein sequence ID" value="AEG91537.1"/>
    <property type="molecule type" value="Genomic_DNA"/>
</dbReference>
<dbReference type="OrthoDB" id="6183357at2"/>
<sequence>MRVTDGQICKAITTLLDSREPPATICPSEAARALERDEWRPLMPRVRAVAIAMANDGVLNIRQGGRTVVPDRSLRGARQTRASLRTCGMRW</sequence>
<gene>
    <name evidence="1" type="ordered locus">Rta_04646</name>
</gene>
<proteinExistence type="predicted"/>
<evidence type="ECO:0000313" key="2">
    <source>
        <dbReference type="Proteomes" id="UP000008385"/>
    </source>
</evidence>
<reference evidence="1 2" key="2">
    <citation type="journal article" date="2011" name="PLoS ONE">
        <title>The Cyst-Dividing Bacterium Ramlibacter tataouinensis TTB310 Genome Reveals a Well-Stocked Toolbox for Adaptation to a Desert Environment.</title>
        <authorList>
            <person name="De Luca G."/>
            <person name="Barakat M."/>
            <person name="Ortet P."/>
            <person name="Fochesato S."/>
            <person name="Jourlin-Castelli C."/>
            <person name="Ansaldi M."/>
            <person name="Py B."/>
            <person name="Fichant G."/>
            <person name="Coutinho P.M."/>
            <person name="Voulhoux R."/>
            <person name="Bastien O."/>
            <person name="Marechal E."/>
            <person name="Henrissat B."/>
            <person name="Quentin Y."/>
            <person name="Noirot P."/>
            <person name="Filloux A."/>
            <person name="Mejean V."/>
            <person name="Dubow M.S."/>
            <person name="Barras F."/>
            <person name="Barbe V."/>
            <person name="Weissenbach J."/>
            <person name="Mihalcescu I."/>
            <person name="Vermeglio A."/>
            <person name="Achouak W."/>
            <person name="Heulin T."/>
        </authorList>
    </citation>
    <scope>NUCLEOTIDE SEQUENCE [LARGE SCALE GENOMIC DNA]</scope>
    <source>
        <strain evidence="2">ATCC BAA-407 / DSM 14655 / LMG 21543 / TTB310</strain>
    </source>
</reference>